<comment type="subcellular location">
    <subcellularLocation>
        <location evidence="1">Secreted</location>
        <location evidence="1">Cell wall</location>
    </subcellularLocation>
</comment>
<evidence type="ECO:0000313" key="10">
    <source>
        <dbReference type="EMBL" id="KAL1544926.1"/>
    </source>
</evidence>
<dbReference type="InterPro" id="IPR011050">
    <property type="entry name" value="Pectin_lyase_fold/virulence"/>
</dbReference>
<protein>
    <submittedName>
        <fullName evidence="10">Galacturonan 1,4-alpha-galacturonidase</fullName>
        <ecNumber evidence="10">3.2.1.67</ecNumber>
    </submittedName>
</protein>
<dbReference type="EC" id="3.2.1.67" evidence="10"/>
<accession>A0ABD1GLB9</accession>
<feature type="signal peptide" evidence="9">
    <location>
        <begin position="1"/>
        <end position="21"/>
    </location>
</feature>
<feature type="chain" id="PRO_5044744660" evidence="9">
    <location>
        <begin position="22"/>
        <end position="275"/>
    </location>
</feature>
<evidence type="ECO:0000256" key="7">
    <source>
        <dbReference type="ARBA" id="ARBA00023316"/>
    </source>
</evidence>
<name>A0ABD1GLB9_SALDI</name>
<dbReference type="AlphaFoldDB" id="A0ABD1GLB9"/>
<evidence type="ECO:0000256" key="6">
    <source>
        <dbReference type="ARBA" id="ARBA00023295"/>
    </source>
</evidence>
<reference evidence="10 11" key="1">
    <citation type="submission" date="2024-06" db="EMBL/GenBank/DDBJ databases">
        <title>A chromosome level genome sequence of Diviner's sage (Salvia divinorum).</title>
        <authorList>
            <person name="Ford S.A."/>
            <person name="Ro D.-K."/>
            <person name="Ness R.W."/>
            <person name="Phillips M.A."/>
        </authorList>
    </citation>
    <scope>NUCLEOTIDE SEQUENCE [LARGE SCALE GENOMIC DNA]</scope>
    <source>
        <strain evidence="10">SAF-2024a</strain>
        <tissue evidence="10">Leaf</tissue>
    </source>
</reference>
<keyword evidence="6 8" id="KW-0326">Glycosidase</keyword>
<evidence type="ECO:0000256" key="1">
    <source>
        <dbReference type="ARBA" id="ARBA00004191"/>
    </source>
</evidence>
<comment type="similarity">
    <text evidence="2 8">Belongs to the glycosyl hydrolase 28 family.</text>
</comment>
<dbReference type="InterPro" id="IPR012334">
    <property type="entry name" value="Pectin_lyas_fold"/>
</dbReference>
<keyword evidence="9" id="KW-0732">Signal</keyword>
<dbReference type="SUPFAM" id="SSF51126">
    <property type="entry name" value="Pectin lyase-like"/>
    <property type="match status" value="1"/>
</dbReference>
<dbReference type="Proteomes" id="UP001567538">
    <property type="component" value="Unassembled WGS sequence"/>
</dbReference>
<evidence type="ECO:0000256" key="3">
    <source>
        <dbReference type="ARBA" id="ARBA00022512"/>
    </source>
</evidence>
<dbReference type="GO" id="GO:0071555">
    <property type="term" value="P:cell wall organization"/>
    <property type="evidence" value="ECO:0007669"/>
    <property type="project" value="UniProtKB-KW"/>
</dbReference>
<keyword evidence="3" id="KW-0134">Cell wall</keyword>
<dbReference type="Gene3D" id="2.160.20.10">
    <property type="entry name" value="Single-stranded right-handed beta-helix, Pectin lyase-like"/>
    <property type="match status" value="2"/>
</dbReference>
<evidence type="ECO:0000256" key="8">
    <source>
        <dbReference type="RuleBase" id="RU361169"/>
    </source>
</evidence>
<organism evidence="10 11">
    <name type="scientific">Salvia divinorum</name>
    <name type="common">Maria pastora</name>
    <name type="synonym">Diviner's sage</name>
    <dbReference type="NCBI Taxonomy" id="28513"/>
    <lineage>
        <taxon>Eukaryota</taxon>
        <taxon>Viridiplantae</taxon>
        <taxon>Streptophyta</taxon>
        <taxon>Embryophyta</taxon>
        <taxon>Tracheophyta</taxon>
        <taxon>Spermatophyta</taxon>
        <taxon>Magnoliopsida</taxon>
        <taxon>eudicotyledons</taxon>
        <taxon>Gunneridae</taxon>
        <taxon>Pentapetalae</taxon>
        <taxon>asterids</taxon>
        <taxon>lamiids</taxon>
        <taxon>Lamiales</taxon>
        <taxon>Lamiaceae</taxon>
        <taxon>Nepetoideae</taxon>
        <taxon>Mentheae</taxon>
        <taxon>Salviinae</taxon>
        <taxon>Salvia</taxon>
        <taxon>Salvia subgen. Calosphace</taxon>
    </lineage>
</organism>
<keyword evidence="5 8" id="KW-0378">Hydrolase</keyword>
<comment type="caution">
    <text evidence="10">The sequence shown here is derived from an EMBL/GenBank/DDBJ whole genome shotgun (WGS) entry which is preliminary data.</text>
</comment>
<keyword evidence="4" id="KW-0964">Secreted</keyword>
<sequence>MNNKMILSSFLVLQLLLKANSLIVFDISKLINSGKPDPDSNRPTNGVTINYVNFLTISGGGVLDEQGQQAWNCNKIKNCPKLPINLSLNSIIQDITTKDSKKFHVNCISSHNVTFKHFTVSAPEDRPNTGDIHIARGNRIRVSDVLIENDQDVALHPSHTHHLGHPVVNVRNPVIFDQLYCPWNPCSLDKPSLIKISNVEIMNIKGTTSTKEGLIFSCSKAKPCDNIRIGAIDLKHFGKTPATITTRRENIKPILSAKQNLPICSDSLDSKPPPK</sequence>
<evidence type="ECO:0000256" key="9">
    <source>
        <dbReference type="SAM" id="SignalP"/>
    </source>
</evidence>
<evidence type="ECO:0000313" key="11">
    <source>
        <dbReference type="Proteomes" id="UP001567538"/>
    </source>
</evidence>
<dbReference type="GO" id="GO:0047911">
    <property type="term" value="F:galacturan 1,4-alpha-galacturonidase activity"/>
    <property type="evidence" value="ECO:0007669"/>
    <property type="project" value="UniProtKB-EC"/>
</dbReference>
<dbReference type="Pfam" id="PF00295">
    <property type="entry name" value="Glyco_hydro_28"/>
    <property type="match status" value="2"/>
</dbReference>
<proteinExistence type="inferred from homology"/>
<evidence type="ECO:0000256" key="5">
    <source>
        <dbReference type="ARBA" id="ARBA00022801"/>
    </source>
</evidence>
<gene>
    <name evidence="10" type="ORF">AAHA92_21715</name>
</gene>
<keyword evidence="11" id="KW-1185">Reference proteome</keyword>
<keyword evidence="7" id="KW-0961">Cell wall biogenesis/degradation</keyword>
<dbReference type="InterPro" id="IPR000743">
    <property type="entry name" value="Glyco_hydro_28"/>
</dbReference>
<evidence type="ECO:0000256" key="2">
    <source>
        <dbReference type="ARBA" id="ARBA00008834"/>
    </source>
</evidence>
<evidence type="ECO:0000256" key="4">
    <source>
        <dbReference type="ARBA" id="ARBA00022525"/>
    </source>
</evidence>
<dbReference type="PANTHER" id="PTHR31375">
    <property type="match status" value="1"/>
</dbReference>
<dbReference type="EMBL" id="JBEAFC010000008">
    <property type="protein sequence ID" value="KAL1544926.1"/>
    <property type="molecule type" value="Genomic_DNA"/>
</dbReference>